<evidence type="ECO:0000259" key="3">
    <source>
        <dbReference type="PROSITE" id="PS50157"/>
    </source>
</evidence>
<keyword evidence="2" id="KW-0862">Zinc</keyword>
<dbReference type="Pfam" id="PF24883">
    <property type="entry name" value="NPHP3_N"/>
    <property type="match status" value="1"/>
</dbReference>
<dbReference type="Proteomes" id="UP001172159">
    <property type="component" value="Unassembled WGS sequence"/>
</dbReference>
<dbReference type="PROSITE" id="PS00028">
    <property type="entry name" value="ZINC_FINGER_C2H2_1"/>
    <property type="match status" value="1"/>
</dbReference>
<proteinExistence type="predicted"/>
<sequence length="958" mass="110345">MVSNPAPIQPLKRDNAFDLTLKEFRLRLTPEEEAQFQVTTLDVLKSTILGIQSDQRKRKKLMHMGRIQGFLEAMEQFGKVIEVFTNTNEILAFVWGPIKLLLLTAKATTDAFDCLLDAYSSISDNLPIFQRYQDIFHSDDRIQLVLCSIWANILDFHTQALRIFDKSFFKLIFRSLWNDFKSRFNALLSDLLKQRSLLDSHVNQIHIQHYEQDRIKFLDELAEKKKMRDSEKYLAVHQWIQAPNCTQDHEEHQHVRKTHYTDTNHEPGLWVLDIADVQTWLTTFAPRTPFLWIYAIPGAGKSVIASVIVDEIQHKKHGLVAFFYCKSQNPERGSFVSIVKALLFQLIEQQRGLVPYYYDVLGEKGEVPLHSEKLCKHLFQEIMQNSPKVYLVIDGLDECPRKEREKLMQFLIDTVNQCDSKSPGKARLLILSCEDTDIKRRLSMAMTTKLDARHLKVDIERYVEYHSFRVYDKFSKAGLTLEDRNCIKQDVLNKTEDMFLYAKLVMENLISQPSLGSLREELHPNCFPKGLEQAYGRTMERIRNNPNKAEAELAHRILSLMICSVRPLRWREVQAAISVNIDGQTVESSRRPVVHIKEICGSLITILDQGDRIEFVHATAVYYIVNQSNYILQVSAQRAMASLCLQYLSFHYFVPGSKETDRVKWTSRGYYAFQDYAIAHWTDHVLGALELGSSLEGPPTESVDPQLDEFLDGLITFATRFDRDGTLSRPLLPDQQQQLVFAVPAGLEKLQADPEFSKFRDVWHHAKCYRTFIGDKQDKVSLPPLQTSLEEGRQTLEDMCASARTVEMLSFYGVNWFKCNRLSCYYFHEGFDSDSSRGQHYARHERPFRCQNQDGCPGAVTGFASEKELEKHKKTSHPGIDRLATTFARLKKTKTVKEETHKIQCPFCSLRFRARNELRPHLSSHSNSMPPVEPTEPDAAEIAARGAGVKGEFQVSLK</sequence>
<keyword evidence="2" id="KW-0863">Zinc-finger</keyword>
<feature type="domain" description="C2H2-type" evidence="3">
    <location>
        <begin position="903"/>
        <end position="930"/>
    </location>
</feature>
<evidence type="ECO:0000256" key="2">
    <source>
        <dbReference type="PROSITE-ProRule" id="PRU00042"/>
    </source>
</evidence>
<dbReference type="InterPro" id="IPR056884">
    <property type="entry name" value="NPHP3-like_N"/>
</dbReference>
<dbReference type="EMBL" id="JAUKTV010000001">
    <property type="protein sequence ID" value="KAK0747368.1"/>
    <property type="molecule type" value="Genomic_DNA"/>
</dbReference>
<keyword evidence="5" id="KW-1185">Reference proteome</keyword>
<accession>A0AA40EXI1</accession>
<dbReference type="InterPro" id="IPR013087">
    <property type="entry name" value="Znf_C2H2_type"/>
</dbReference>
<dbReference type="SUPFAM" id="SSF52540">
    <property type="entry name" value="P-loop containing nucleoside triphosphate hydrolases"/>
    <property type="match status" value="1"/>
</dbReference>
<comment type="caution">
    <text evidence="4">The sequence shown here is derived from an EMBL/GenBank/DDBJ whole genome shotgun (WGS) entry which is preliminary data.</text>
</comment>
<organism evidence="4 5">
    <name type="scientific">Apiosordaria backusii</name>
    <dbReference type="NCBI Taxonomy" id="314023"/>
    <lineage>
        <taxon>Eukaryota</taxon>
        <taxon>Fungi</taxon>
        <taxon>Dikarya</taxon>
        <taxon>Ascomycota</taxon>
        <taxon>Pezizomycotina</taxon>
        <taxon>Sordariomycetes</taxon>
        <taxon>Sordariomycetidae</taxon>
        <taxon>Sordariales</taxon>
        <taxon>Lasiosphaeriaceae</taxon>
        <taxon>Apiosordaria</taxon>
    </lineage>
</organism>
<dbReference type="Pfam" id="PF24809">
    <property type="entry name" value="DUF7708"/>
    <property type="match status" value="1"/>
</dbReference>
<reference evidence="4" key="1">
    <citation type="submission" date="2023-06" db="EMBL/GenBank/DDBJ databases">
        <title>Genome-scale phylogeny and comparative genomics of the fungal order Sordariales.</title>
        <authorList>
            <consortium name="Lawrence Berkeley National Laboratory"/>
            <person name="Hensen N."/>
            <person name="Bonometti L."/>
            <person name="Westerberg I."/>
            <person name="Brannstrom I.O."/>
            <person name="Guillou S."/>
            <person name="Cros-Aarteil S."/>
            <person name="Calhoun S."/>
            <person name="Haridas S."/>
            <person name="Kuo A."/>
            <person name="Mondo S."/>
            <person name="Pangilinan J."/>
            <person name="Riley R."/>
            <person name="Labutti K."/>
            <person name="Andreopoulos B."/>
            <person name="Lipzen A."/>
            <person name="Chen C."/>
            <person name="Yanf M."/>
            <person name="Daum C."/>
            <person name="Ng V."/>
            <person name="Clum A."/>
            <person name="Steindorff A."/>
            <person name="Ohm R."/>
            <person name="Martin F."/>
            <person name="Silar P."/>
            <person name="Natvig D."/>
            <person name="Lalanne C."/>
            <person name="Gautier V."/>
            <person name="Ament-Velasquez S.L."/>
            <person name="Kruys A."/>
            <person name="Hutchinson M.I."/>
            <person name="Powell A.J."/>
            <person name="Barry K."/>
            <person name="Miller A.N."/>
            <person name="Grigoriev I.V."/>
            <person name="Debuchy R."/>
            <person name="Gladieux P."/>
            <person name="Thoren M.H."/>
            <person name="Johannesson H."/>
        </authorList>
    </citation>
    <scope>NUCLEOTIDE SEQUENCE</scope>
    <source>
        <strain evidence="4">CBS 540.89</strain>
    </source>
</reference>
<protein>
    <recommendedName>
        <fullName evidence="3">C2H2-type domain-containing protein</fullName>
    </recommendedName>
</protein>
<dbReference type="InterPro" id="IPR027417">
    <property type="entry name" value="P-loop_NTPase"/>
</dbReference>
<dbReference type="GO" id="GO:0008270">
    <property type="term" value="F:zinc ion binding"/>
    <property type="evidence" value="ECO:0007669"/>
    <property type="project" value="UniProtKB-KW"/>
</dbReference>
<dbReference type="PROSITE" id="PS50157">
    <property type="entry name" value="ZINC_FINGER_C2H2_2"/>
    <property type="match status" value="1"/>
</dbReference>
<dbReference type="PANTHER" id="PTHR10039">
    <property type="entry name" value="AMELOGENIN"/>
    <property type="match status" value="1"/>
</dbReference>
<dbReference type="InterPro" id="IPR056125">
    <property type="entry name" value="DUF7708"/>
</dbReference>
<keyword evidence="2" id="KW-0479">Metal-binding</keyword>
<dbReference type="SMART" id="SM00355">
    <property type="entry name" value="ZnF_C2H2"/>
    <property type="match status" value="2"/>
</dbReference>
<evidence type="ECO:0000313" key="4">
    <source>
        <dbReference type="EMBL" id="KAK0747368.1"/>
    </source>
</evidence>
<keyword evidence="1" id="KW-0677">Repeat</keyword>
<dbReference type="Gene3D" id="3.40.50.300">
    <property type="entry name" value="P-loop containing nucleotide triphosphate hydrolases"/>
    <property type="match status" value="1"/>
</dbReference>
<dbReference type="Pfam" id="PF22939">
    <property type="entry name" value="WHD_GPIID"/>
    <property type="match status" value="1"/>
</dbReference>
<name>A0AA40EXI1_9PEZI</name>
<dbReference type="AlphaFoldDB" id="A0AA40EXI1"/>
<gene>
    <name evidence="4" type="ORF">B0T21DRAFT_406003</name>
</gene>
<dbReference type="PANTHER" id="PTHR10039:SF14">
    <property type="entry name" value="NACHT DOMAIN-CONTAINING PROTEIN"/>
    <property type="match status" value="1"/>
</dbReference>
<dbReference type="InterPro" id="IPR054471">
    <property type="entry name" value="GPIID_WHD"/>
</dbReference>
<evidence type="ECO:0000256" key="1">
    <source>
        <dbReference type="ARBA" id="ARBA00022737"/>
    </source>
</evidence>
<evidence type="ECO:0000313" key="5">
    <source>
        <dbReference type="Proteomes" id="UP001172159"/>
    </source>
</evidence>